<feature type="signal peptide" evidence="1">
    <location>
        <begin position="1"/>
        <end position="21"/>
    </location>
</feature>
<evidence type="ECO:0000313" key="3">
    <source>
        <dbReference type="Proteomes" id="UP000186221"/>
    </source>
</evidence>
<reference evidence="3" key="1">
    <citation type="submission" date="2017-01" db="EMBL/GenBank/DDBJ databases">
        <authorList>
            <person name="Varghese N."/>
            <person name="Submissions S."/>
        </authorList>
    </citation>
    <scope>NUCLEOTIDE SEQUENCE [LARGE SCALE GENOMIC DNA]</scope>
    <source>
        <strain evidence="3">DSM 19945</strain>
    </source>
</reference>
<dbReference type="EMBL" id="FTOG01000002">
    <property type="protein sequence ID" value="SIS57437.1"/>
    <property type="molecule type" value="Genomic_DNA"/>
</dbReference>
<dbReference type="Proteomes" id="UP000186221">
    <property type="component" value="Unassembled WGS sequence"/>
</dbReference>
<keyword evidence="1" id="KW-0732">Signal</keyword>
<feature type="chain" id="PRO_5012794700" evidence="1">
    <location>
        <begin position="22"/>
        <end position="138"/>
    </location>
</feature>
<gene>
    <name evidence="2" type="ORF">SAMN05421580_102278</name>
</gene>
<accession>A0A1N7K7A8</accession>
<protein>
    <submittedName>
        <fullName evidence="2">Uncharacterized protein</fullName>
    </submittedName>
</protein>
<dbReference type="RefSeq" id="WP_076483856.1">
    <property type="nucleotide sequence ID" value="NZ_FTOG01000002.1"/>
</dbReference>
<proteinExistence type="predicted"/>
<dbReference type="OrthoDB" id="7875143at2"/>
<organism evidence="2 3">
    <name type="scientific">Rhodobacter aestuarii</name>
    <dbReference type="NCBI Taxonomy" id="453582"/>
    <lineage>
        <taxon>Bacteria</taxon>
        <taxon>Pseudomonadati</taxon>
        <taxon>Pseudomonadota</taxon>
        <taxon>Alphaproteobacteria</taxon>
        <taxon>Rhodobacterales</taxon>
        <taxon>Rhodobacter group</taxon>
        <taxon>Rhodobacter</taxon>
    </lineage>
</organism>
<keyword evidence="3" id="KW-1185">Reference proteome</keyword>
<evidence type="ECO:0000313" key="2">
    <source>
        <dbReference type="EMBL" id="SIS57437.1"/>
    </source>
</evidence>
<sequence>MRTTVALAAAALALSAGFASAAEPNQGLKQIAAYLGVDAGAYSATELHELLAARKDGDQSTYAYLLERGDLNKDAATSAGKSQLAAQLKLDPSEYTSNELTLISEARRDGDRNAENFLLKHENRNNIYHPVPQIGRDS</sequence>
<evidence type="ECO:0000256" key="1">
    <source>
        <dbReference type="SAM" id="SignalP"/>
    </source>
</evidence>
<dbReference type="AlphaFoldDB" id="A0A1N7K7A8"/>
<name>A0A1N7K7A8_9RHOB</name>